<dbReference type="Proteomes" id="UP001266305">
    <property type="component" value="Unassembled WGS sequence"/>
</dbReference>
<organism evidence="2 3">
    <name type="scientific">Saguinus oedipus</name>
    <name type="common">Cotton-top tamarin</name>
    <name type="synonym">Oedipomidas oedipus</name>
    <dbReference type="NCBI Taxonomy" id="9490"/>
    <lineage>
        <taxon>Eukaryota</taxon>
        <taxon>Metazoa</taxon>
        <taxon>Chordata</taxon>
        <taxon>Craniata</taxon>
        <taxon>Vertebrata</taxon>
        <taxon>Euteleostomi</taxon>
        <taxon>Mammalia</taxon>
        <taxon>Eutheria</taxon>
        <taxon>Euarchontoglires</taxon>
        <taxon>Primates</taxon>
        <taxon>Haplorrhini</taxon>
        <taxon>Platyrrhini</taxon>
        <taxon>Cebidae</taxon>
        <taxon>Callitrichinae</taxon>
        <taxon>Saguinus</taxon>
    </lineage>
</organism>
<feature type="compositionally biased region" description="Low complexity" evidence="1">
    <location>
        <begin position="43"/>
        <end position="52"/>
    </location>
</feature>
<name>A0ABQ9THA4_SAGOE</name>
<reference evidence="2 3" key="1">
    <citation type="submission" date="2023-05" db="EMBL/GenBank/DDBJ databases">
        <title>B98-5 Cell Line De Novo Hybrid Assembly: An Optical Mapping Approach.</title>
        <authorList>
            <person name="Kananen K."/>
            <person name="Auerbach J.A."/>
            <person name="Kautto E."/>
            <person name="Blachly J.S."/>
        </authorList>
    </citation>
    <scope>NUCLEOTIDE SEQUENCE [LARGE SCALE GENOMIC DNA]</scope>
    <source>
        <strain evidence="2">B95-8</strain>
        <tissue evidence="2">Cell line</tissue>
    </source>
</reference>
<proteinExistence type="predicted"/>
<feature type="region of interest" description="Disordered" evidence="1">
    <location>
        <begin position="29"/>
        <end position="80"/>
    </location>
</feature>
<evidence type="ECO:0000313" key="3">
    <source>
        <dbReference type="Proteomes" id="UP001266305"/>
    </source>
</evidence>
<evidence type="ECO:0000313" key="2">
    <source>
        <dbReference type="EMBL" id="KAK2084155.1"/>
    </source>
</evidence>
<protein>
    <submittedName>
        <fullName evidence="2">Uncharacterized protein</fullName>
    </submittedName>
</protein>
<feature type="compositionally biased region" description="Low complexity" evidence="1">
    <location>
        <begin position="67"/>
        <end position="80"/>
    </location>
</feature>
<feature type="region of interest" description="Disordered" evidence="1">
    <location>
        <begin position="124"/>
        <end position="143"/>
    </location>
</feature>
<dbReference type="EMBL" id="JASSZA010000022">
    <property type="protein sequence ID" value="KAK2084155.1"/>
    <property type="molecule type" value="Genomic_DNA"/>
</dbReference>
<gene>
    <name evidence="2" type="ORF">P7K49_037188</name>
</gene>
<comment type="caution">
    <text evidence="2">The sequence shown here is derived from an EMBL/GenBank/DDBJ whole genome shotgun (WGS) entry which is preliminary data.</text>
</comment>
<keyword evidence="3" id="KW-1185">Reference proteome</keyword>
<sequence>MSSLPLSPELRPAPLSAVLAGFSWRGRPQPECEAGRSSGPGGAAAAASGSGPNFCRADSSSGAEPHAPTSAARSLSLPSPLSIPPSCAAEVLRSDRELHCGWCVGEEEGEEVSVAVLNRMQTPRLPQDGSALADFPGWKNSGL</sequence>
<evidence type="ECO:0000256" key="1">
    <source>
        <dbReference type="SAM" id="MobiDB-lite"/>
    </source>
</evidence>
<accession>A0ABQ9THA4</accession>